<dbReference type="EMBL" id="SJFN01000022">
    <property type="protein sequence ID" value="TBW36122.1"/>
    <property type="molecule type" value="Genomic_DNA"/>
</dbReference>
<feature type="domain" description="AMP-dependent synthetase/ligase" evidence="1">
    <location>
        <begin position="100"/>
        <end position="294"/>
    </location>
</feature>
<dbReference type="Pfam" id="PF00501">
    <property type="entry name" value="AMP-binding"/>
    <property type="match status" value="1"/>
</dbReference>
<dbReference type="PANTHER" id="PTHR43845:SF1">
    <property type="entry name" value="BLR5969 PROTEIN"/>
    <property type="match status" value="1"/>
</dbReference>
<dbReference type="AlphaFoldDB" id="A0A4Q9VKZ2"/>
<dbReference type="Gene3D" id="3.40.50.12780">
    <property type="entry name" value="N-terminal domain of ligase-like"/>
    <property type="match status" value="1"/>
</dbReference>
<reference evidence="2 3" key="1">
    <citation type="submission" date="2019-02" db="EMBL/GenBank/DDBJ databases">
        <title>Siculibacillus lacustris gen. nov., sp. nov., a new rosette-forming bacterium isolated from a freshwater crater lake (Lake St. Ana, Romania).</title>
        <authorList>
            <person name="Felfoldi T."/>
            <person name="Marton Z."/>
            <person name="Szabo A."/>
            <person name="Mentes A."/>
            <person name="Boka K."/>
            <person name="Marialigeti K."/>
            <person name="Mathe I."/>
            <person name="Koncz M."/>
            <person name="Schumann P."/>
            <person name="Toth E."/>
        </authorList>
    </citation>
    <scope>NUCLEOTIDE SEQUENCE [LARGE SCALE GENOMIC DNA]</scope>
    <source>
        <strain evidence="2 3">SA-279</strain>
    </source>
</reference>
<keyword evidence="2" id="KW-0436">Ligase</keyword>
<accession>A0A4Q9VKZ2</accession>
<evidence type="ECO:0000313" key="3">
    <source>
        <dbReference type="Proteomes" id="UP000292781"/>
    </source>
</evidence>
<evidence type="ECO:0000313" key="2">
    <source>
        <dbReference type="EMBL" id="TBW36122.1"/>
    </source>
</evidence>
<name>A0A4Q9VKZ2_9HYPH</name>
<proteinExistence type="predicted"/>
<dbReference type="RefSeq" id="WP_131310374.1">
    <property type="nucleotide sequence ID" value="NZ_SJFN01000022.1"/>
</dbReference>
<gene>
    <name evidence="2" type="ORF">EYW49_14850</name>
</gene>
<evidence type="ECO:0000259" key="1">
    <source>
        <dbReference type="Pfam" id="PF00501"/>
    </source>
</evidence>
<dbReference type="InterPro" id="IPR042099">
    <property type="entry name" value="ANL_N_sf"/>
</dbReference>
<dbReference type="NCBIfam" id="NF045666">
    <property type="entry name" value="DVU1553_fam_AMP"/>
    <property type="match status" value="1"/>
</dbReference>
<organism evidence="2 3">
    <name type="scientific">Siculibacillus lacustris</name>
    <dbReference type="NCBI Taxonomy" id="1549641"/>
    <lineage>
        <taxon>Bacteria</taxon>
        <taxon>Pseudomonadati</taxon>
        <taxon>Pseudomonadota</taxon>
        <taxon>Alphaproteobacteria</taxon>
        <taxon>Hyphomicrobiales</taxon>
        <taxon>Ancalomicrobiaceae</taxon>
        <taxon>Siculibacillus</taxon>
    </lineage>
</organism>
<dbReference type="SUPFAM" id="SSF56801">
    <property type="entry name" value="Acetyl-CoA synthetase-like"/>
    <property type="match status" value="1"/>
</dbReference>
<sequence length="440" mass="45321">MTVAPMATLDAWVAVRLGLAGPLDRGRLEAAQLARLNATIAHARVHSPFYRRRAAELAAPLASLDDLARLPFTTPEDLARGDPPFLTVSQGMVERVVTLPTSGSRGAPKRIGFTAEDREATLDFFAHGLGLFTAASDRVAILFAGERPASVGATLTEAVARLGATALAIPAAASAEEVAGILREGRATVAAGPPVRLLAAARVSLADGGTPIRLRAVLTSSEPAAASLRRGLAAAWGAEVHDHWGMTETGWGGAVDCAAHGGLHLREADLLIEVVDPRSGERLADGVEGEIVVTTLSRRATPLVRYRTGDRGHLVAGPCACGSVLRRLEPTGRLDDGAMGDAGATPTLARLDAVLFDLPQICDVAAALTPGAPAALRLTLGVPAPWRSKAVIAAARAALTADPAIGPMLAAGRLTLAIELAAGATCGHDGKRCLTIEPAR</sequence>
<dbReference type="PANTHER" id="PTHR43845">
    <property type="entry name" value="BLR5969 PROTEIN"/>
    <property type="match status" value="1"/>
</dbReference>
<dbReference type="InterPro" id="IPR000873">
    <property type="entry name" value="AMP-dep_synth/lig_dom"/>
</dbReference>
<dbReference type="OrthoDB" id="580775at2"/>
<protein>
    <submittedName>
        <fullName evidence="2">Phenylacetate--CoA ligase family protein</fullName>
    </submittedName>
</protein>
<dbReference type="GO" id="GO:0016874">
    <property type="term" value="F:ligase activity"/>
    <property type="evidence" value="ECO:0007669"/>
    <property type="project" value="UniProtKB-KW"/>
</dbReference>
<keyword evidence="3" id="KW-1185">Reference proteome</keyword>
<comment type="caution">
    <text evidence="2">The sequence shown here is derived from an EMBL/GenBank/DDBJ whole genome shotgun (WGS) entry which is preliminary data.</text>
</comment>
<dbReference type="Proteomes" id="UP000292781">
    <property type="component" value="Unassembled WGS sequence"/>
</dbReference>